<proteinExistence type="predicted"/>
<reference evidence="4" key="1">
    <citation type="journal article" date="2015" name="Genome Announc.">
        <title>Draft Genome Sequence of Tolypothrix boutellei Strain VB521301.</title>
        <authorList>
            <person name="Chandrababunaidu M.M."/>
            <person name="Singh D."/>
            <person name="Sen D."/>
            <person name="Bhan S."/>
            <person name="Das S."/>
            <person name="Gupta A."/>
            <person name="Adhikary S.P."/>
            <person name="Tripathy S."/>
        </authorList>
    </citation>
    <scope>NUCLEOTIDE SEQUENCE</scope>
    <source>
        <strain evidence="4">VB521301</strain>
    </source>
</reference>
<comment type="caution">
    <text evidence="4">The sequence shown here is derived from an EMBL/GenBank/DDBJ whole genome shotgun (WGS) entry which is preliminary data.</text>
</comment>
<dbReference type="RefSeq" id="WP_038083852.1">
    <property type="nucleotide sequence ID" value="NZ_JHEG04000001.1"/>
</dbReference>
<accession>A0A0C1NDY9</accession>
<evidence type="ECO:0000256" key="1">
    <source>
        <dbReference type="PROSITE-ProRule" id="PRU01076"/>
    </source>
</evidence>
<dbReference type="InterPro" id="IPR007159">
    <property type="entry name" value="SpoVT-AbrB_dom"/>
</dbReference>
<feature type="domain" description="SpoVT-AbrB" evidence="2">
    <location>
        <begin position="1"/>
        <end position="47"/>
    </location>
</feature>
<dbReference type="SUPFAM" id="SSF89447">
    <property type="entry name" value="AbrB/MazE/MraZ-like"/>
    <property type="match status" value="1"/>
</dbReference>
<dbReference type="PROSITE" id="PS51740">
    <property type="entry name" value="SPOVT_ABRB"/>
    <property type="match status" value="1"/>
</dbReference>
<dbReference type="GO" id="GO:0003677">
    <property type="term" value="F:DNA binding"/>
    <property type="evidence" value="ECO:0007669"/>
    <property type="project" value="UniProtKB-UniRule"/>
</dbReference>
<keyword evidence="1 3" id="KW-0238">DNA-binding</keyword>
<dbReference type="InterPro" id="IPR037914">
    <property type="entry name" value="SpoVT-AbrB_sf"/>
</dbReference>
<sequence length="81" mass="8799">MSIATVTIKGQVTIPKEIRDYLKLDTGSKIEFVVDENGDVKIVPLNVPIEALSGFLHRPGMTAATIEDMEAAIAEGARDWT</sequence>
<name>A0A0C1NDY9_9CYAN</name>
<dbReference type="OrthoDB" id="9811597at2"/>
<dbReference type="NCBIfam" id="TIGR01439">
    <property type="entry name" value="lp_hng_hel_AbrB"/>
    <property type="match status" value="1"/>
</dbReference>
<organism evidence="4">
    <name type="scientific">Tolypothrix bouteillei VB521301</name>
    <dbReference type="NCBI Taxonomy" id="1479485"/>
    <lineage>
        <taxon>Bacteria</taxon>
        <taxon>Bacillati</taxon>
        <taxon>Cyanobacteriota</taxon>
        <taxon>Cyanophyceae</taxon>
        <taxon>Nostocales</taxon>
        <taxon>Tolypothrichaceae</taxon>
        <taxon>Tolypothrix</taxon>
    </lineage>
</organism>
<dbReference type="EMBL" id="JHEG02000048">
    <property type="protein sequence ID" value="KIE10971.1"/>
    <property type="molecule type" value="Genomic_DNA"/>
</dbReference>
<evidence type="ECO:0000313" key="4">
    <source>
        <dbReference type="EMBL" id="KIE10971.1"/>
    </source>
</evidence>
<dbReference type="EMBL" id="JHEG04000001">
    <property type="protein sequence ID" value="KAF3887014.1"/>
    <property type="molecule type" value="Genomic_DNA"/>
</dbReference>
<dbReference type="STRING" id="1479485.DA73_0221305"/>
<dbReference type="Pfam" id="PF04014">
    <property type="entry name" value="MazE_antitoxin"/>
    <property type="match status" value="1"/>
</dbReference>
<protein>
    <submittedName>
        <fullName evidence="4">AbrB family transcriptional regulator</fullName>
    </submittedName>
    <submittedName>
        <fullName evidence="3">AbrB/MazE/SpoVT family DNA-binding domain-containing protein</fullName>
    </submittedName>
</protein>
<dbReference type="Gene3D" id="2.10.260.10">
    <property type="match status" value="1"/>
</dbReference>
<dbReference type="Proteomes" id="UP000029738">
    <property type="component" value="Unassembled WGS sequence"/>
</dbReference>
<dbReference type="AlphaFoldDB" id="A0A0C1NDY9"/>
<dbReference type="SMART" id="SM00966">
    <property type="entry name" value="SpoVT_AbrB"/>
    <property type="match status" value="1"/>
</dbReference>
<gene>
    <name evidence="4" type="ORF">DA73_0221305</name>
    <name evidence="3" type="ORF">DA73_0400017130</name>
</gene>
<evidence type="ECO:0000259" key="2">
    <source>
        <dbReference type="PROSITE" id="PS51740"/>
    </source>
</evidence>
<reference evidence="3" key="2">
    <citation type="submission" date="2019-11" db="EMBL/GenBank/DDBJ databases">
        <title>Improved Assembly of Tolypothrix boutellei genome.</title>
        <authorList>
            <person name="Sarangi A.N."/>
            <person name="Mukherjee M."/>
            <person name="Ghosh S."/>
            <person name="Singh D."/>
            <person name="Das A."/>
            <person name="Kant S."/>
            <person name="Prusty A."/>
            <person name="Tripathy S."/>
        </authorList>
    </citation>
    <scope>NUCLEOTIDE SEQUENCE</scope>
    <source>
        <strain evidence="3">VB521301</strain>
    </source>
</reference>
<keyword evidence="5" id="KW-1185">Reference proteome</keyword>
<evidence type="ECO:0000313" key="3">
    <source>
        <dbReference type="EMBL" id="KAF3887014.1"/>
    </source>
</evidence>
<evidence type="ECO:0000313" key="5">
    <source>
        <dbReference type="Proteomes" id="UP000029738"/>
    </source>
</evidence>